<feature type="domain" description="Dynein heavy chain C-terminal" evidence="1">
    <location>
        <begin position="2"/>
        <end position="55"/>
    </location>
</feature>
<name>V9IFF7_APICE</name>
<dbReference type="AlphaFoldDB" id="V9IFF7"/>
<dbReference type="GO" id="GO:0007018">
    <property type="term" value="P:microtubule-based movement"/>
    <property type="evidence" value="ECO:0007669"/>
    <property type="project" value="InterPro"/>
</dbReference>
<dbReference type="GO" id="GO:0030286">
    <property type="term" value="C:dynein complex"/>
    <property type="evidence" value="ECO:0007669"/>
    <property type="project" value="InterPro"/>
</dbReference>
<dbReference type="GO" id="GO:0045505">
    <property type="term" value="F:dynein intermediate chain binding"/>
    <property type="evidence" value="ECO:0007669"/>
    <property type="project" value="InterPro"/>
</dbReference>
<gene>
    <name evidence="2" type="ORF">ACCB04966</name>
</gene>
<reference evidence="2" key="1">
    <citation type="submission" date="2011-11" db="EMBL/GenBank/DDBJ databases">
        <title>Decoding the brain transcriptome of the Eastern honeybee (Apis cerana) based on pyrosequencing.</title>
        <authorList>
            <person name="Sun L."/>
            <person name="Zheng H."/>
            <person name="Wang Y."/>
            <person name="Xie X."/>
            <person name="Zhu Y."/>
            <person name="Gu W."/>
            <person name="Wang S."/>
        </authorList>
    </citation>
    <scope>NUCLEOTIDE SEQUENCE</scope>
    <source>
        <tissue evidence="2">Brain</tissue>
    </source>
</reference>
<dbReference type="InterPro" id="IPR041228">
    <property type="entry name" value="Dynein_C"/>
</dbReference>
<protein>
    <submittedName>
        <fullName evidence="2">Dynein heavy chain 6, axonemal</fullName>
    </submittedName>
</protein>
<evidence type="ECO:0000313" key="2">
    <source>
        <dbReference type="EMBL" id="AEY59805.1"/>
    </source>
</evidence>
<accession>V9IFF7</accession>
<dbReference type="Pfam" id="PF18199">
    <property type="entry name" value="Dynein_C"/>
    <property type="match status" value="1"/>
</dbReference>
<evidence type="ECO:0000259" key="1">
    <source>
        <dbReference type="Pfam" id="PF18199"/>
    </source>
</evidence>
<organism evidence="2">
    <name type="scientific">Apis cerana</name>
    <name type="common">Indian honeybee</name>
    <dbReference type="NCBI Taxonomy" id="7461"/>
    <lineage>
        <taxon>Eukaryota</taxon>
        <taxon>Metazoa</taxon>
        <taxon>Ecdysozoa</taxon>
        <taxon>Arthropoda</taxon>
        <taxon>Hexapoda</taxon>
        <taxon>Insecta</taxon>
        <taxon>Pterygota</taxon>
        <taxon>Neoptera</taxon>
        <taxon>Endopterygota</taxon>
        <taxon>Hymenoptera</taxon>
        <taxon>Apocrita</taxon>
        <taxon>Aculeata</taxon>
        <taxon>Apoidea</taxon>
        <taxon>Anthophila</taxon>
        <taxon>Apidae</taxon>
        <taxon>Apis</taxon>
    </lineage>
</organism>
<dbReference type="PANTHER" id="PTHR46961">
    <property type="entry name" value="DYNEIN HEAVY CHAIN 1, AXONEMAL-LIKE PROTEIN"/>
    <property type="match status" value="1"/>
</dbReference>
<dbReference type="InterPro" id="IPR026983">
    <property type="entry name" value="DHC"/>
</dbReference>
<dbReference type="PANTHER" id="PTHR46961:SF8">
    <property type="entry name" value="DYNEIN AXONEMAL HEAVY CHAIN 7"/>
    <property type="match status" value="1"/>
</dbReference>
<sequence length="66" mass="7598">MHPSLPVLHINPVLKLPEDDPRYVCPLYKTAIRAGVLSTTGHSTNFVVAILLPCKYLFIYRIYKYH</sequence>
<proteinExistence type="evidence at transcript level"/>
<dbReference type="EMBL" id="JR043759">
    <property type="protein sequence ID" value="AEY59805.1"/>
    <property type="molecule type" value="mRNA"/>
</dbReference>
<dbReference type="GO" id="GO:0051959">
    <property type="term" value="F:dynein light intermediate chain binding"/>
    <property type="evidence" value="ECO:0007669"/>
    <property type="project" value="InterPro"/>
</dbReference>